<dbReference type="Gene3D" id="3.30.2000.30">
    <property type="match status" value="1"/>
</dbReference>
<name>A0A3A1PDA6_9SPHN</name>
<reference evidence="1 2" key="1">
    <citation type="submission" date="2018-08" db="EMBL/GenBank/DDBJ databases">
        <title>Erythrobacter zhengii sp.nov., a bacterium isolated from deep-sea sediment.</title>
        <authorList>
            <person name="Fang C."/>
            <person name="Wu Y.-H."/>
            <person name="Sun C."/>
            <person name="Wang H."/>
            <person name="Cheng H."/>
            <person name="Meng F.-X."/>
            <person name="Wang C.-S."/>
            <person name="Xu X.-W."/>
        </authorList>
    </citation>
    <scope>NUCLEOTIDE SEQUENCE [LARGE SCALE GENOMIC DNA]</scope>
    <source>
        <strain evidence="1 2">CCTCC AB 2015396</strain>
    </source>
</reference>
<dbReference type="Pfam" id="PF11367">
    <property type="entry name" value="Tail_completion_gp17"/>
    <property type="match status" value="1"/>
</dbReference>
<proteinExistence type="predicted"/>
<dbReference type="AlphaFoldDB" id="A0A3A1PDA6"/>
<evidence type="ECO:0000313" key="1">
    <source>
        <dbReference type="EMBL" id="RIV90921.1"/>
    </source>
</evidence>
<accession>A0A3A1PDA6</accession>
<gene>
    <name evidence="1" type="ORF">D2V17_03670</name>
</gene>
<dbReference type="EMBL" id="QXFM01000029">
    <property type="protein sequence ID" value="RIV90921.1"/>
    <property type="molecule type" value="Genomic_DNA"/>
</dbReference>
<organism evidence="1 2">
    <name type="scientific">Aurantiacibacter xanthus</name>
    <dbReference type="NCBI Taxonomy" id="1784712"/>
    <lineage>
        <taxon>Bacteria</taxon>
        <taxon>Pseudomonadati</taxon>
        <taxon>Pseudomonadota</taxon>
        <taxon>Alphaproteobacteria</taxon>
        <taxon>Sphingomonadales</taxon>
        <taxon>Erythrobacteraceae</taxon>
        <taxon>Aurantiacibacter</taxon>
    </lineage>
</organism>
<comment type="caution">
    <text evidence="1">The sequence shown here is derived from an EMBL/GenBank/DDBJ whole genome shotgun (WGS) entry which is preliminary data.</text>
</comment>
<dbReference type="InterPro" id="IPR021508">
    <property type="entry name" value="Gp17-like"/>
</dbReference>
<dbReference type="InterPro" id="IPR053745">
    <property type="entry name" value="Viral_Tail_Comp_sf"/>
</dbReference>
<keyword evidence="2" id="KW-1185">Reference proteome</keyword>
<protein>
    <submittedName>
        <fullName evidence="1">DUF3168 domain-containing protein</fullName>
    </submittedName>
</protein>
<evidence type="ECO:0000313" key="2">
    <source>
        <dbReference type="Proteomes" id="UP000265366"/>
    </source>
</evidence>
<dbReference type="OrthoDB" id="7450850at2"/>
<dbReference type="Proteomes" id="UP000265366">
    <property type="component" value="Unassembled WGS sequence"/>
</dbReference>
<sequence>MESALRIALIDWLASDPLLAPLLNSITEEVPSRTSAPWLAVATSASIDWSTKDRRGREVRVALELHLRGEEAGESADLAALVADRIETMPAAHPTFRLVSTQFLRGRAEQRANLTRAVLLEYRFRLFEA</sequence>
<dbReference type="RefSeq" id="WP_119591783.1">
    <property type="nucleotide sequence ID" value="NZ_QXFM01000029.1"/>
</dbReference>